<evidence type="ECO:0000256" key="15">
    <source>
        <dbReference type="PIRSR" id="PIRSR000447-1"/>
    </source>
</evidence>
<dbReference type="InterPro" id="IPR014031">
    <property type="entry name" value="Ketoacyl_synth_C"/>
</dbReference>
<dbReference type="Pfam" id="PF00109">
    <property type="entry name" value="ketoacyl-synt"/>
    <property type="match status" value="1"/>
</dbReference>
<dbReference type="NCBIfam" id="NF004970">
    <property type="entry name" value="PRK06333.1"/>
    <property type="match status" value="1"/>
</dbReference>
<comment type="function">
    <text evidence="11 14">Involved in the type II fatty acid elongation cycle. Catalyzes the elongation of a wide range of acyl-ACP by the addition of two carbons from malonyl-ACP to an acyl acceptor. Can efficiently catalyze the conversion of palmitoleoyl-ACP (cis-hexadec-9-enoyl-ACP) to cis-vaccenoyl-ACP (cis-octadec-11-enoyl-ACP), an essential step in the thermal regulation of fatty acid composition.</text>
</comment>
<feature type="active site" description="For beta-ketoacyl synthase activity" evidence="15">
    <location>
        <position position="162"/>
    </location>
</feature>
<feature type="domain" description="Ketosynthase family 3 (KS3)" evidence="17">
    <location>
        <begin position="1"/>
        <end position="409"/>
    </location>
</feature>
<dbReference type="InterPro" id="IPR016039">
    <property type="entry name" value="Thiolase-like"/>
</dbReference>
<evidence type="ECO:0000256" key="14">
    <source>
        <dbReference type="PIRNR" id="PIRNR000447"/>
    </source>
</evidence>
<evidence type="ECO:0000256" key="2">
    <source>
        <dbReference type="ARBA" id="ARBA00008467"/>
    </source>
</evidence>
<dbReference type="GO" id="GO:0006633">
    <property type="term" value="P:fatty acid biosynthetic process"/>
    <property type="evidence" value="ECO:0007669"/>
    <property type="project" value="UniProtKB-UniRule"/>
</dbReference>
<dbReference type="InterPro" id="IPR018201">
    <property type="entry name" value="Ketoacyl_synth_AS"/>
</dbReference>
<dbReference type="InterPro" id="IPR020841">
    <property type="entry name" value="PKS_Beta-ketoAc_synthase_dom"/>
</dbReference>
<comment type="catalytic activity">
    <reaction evidence="12 14">
        <text>(9Z)-hexadecenoyl-[ACP] + malonyl-[ACP] + H(+) = 3-oxo-(11Z)-octadecenoyl-[ACP] + holo-[ACP] + CO2</text>
        <dbReference type="Rhea" id="RHEA:55040"/>
        <dbReference type="Rhea" id="RHEA-COMP:9623"/>
        <dbReference type="Rhea" id="RHEA-COMP:9685"/>
        <dbReference type="Rhea" id="RHEA-COMP:10800"/>
        <dbReference type="Rhea" id="RHEA-COMP:14074"/>
        <dbReference type="ChEBI" id="CHEBI:15378"/>
        <dbReference type="ChEBI" id="CHEBI:16526"/>
        <dbReference type="ChEBI" id="CHEBI:64479"/>
        <dbReference type="ChEBI" id="CHEBI:78449"/>
        <dbReference type="ChEBI" id="CHEBI:83989"/>
        <dbReference type="ChEBI" id="CHEBI:138538"/>
        <dbReference type="EC" id="2.3.1.179"/>
    </reaction>
</comment>
<dbReference type="PANTHER" id="PTHR11712:SF336">
    <property type="entry name" value="3-OXOACYL-[ACYL-CARRIER-PROTEIN] SYNTHASE, MITOCHONDRIAL"/>
    <property type="match status" value="1"/>
</dbReference>
<evidence type="ECO:0000256" key="1">
    <source>
        <dbReference type="ARBA" id="ARBA00005194"/>
    </source>
</evidence>
<keyword evidence="19" id="KW-1185">Reference proteome</keyword>
<proteinExistence type="inferred from homology"/>
<name>A0A212RCW2_9CHLR</name>
<evidence type="ECO:0000256" key="5">
    <source>
        <dbReference type="ARBA" id="ARBA00022516"/>
    </source>
</evidence>
<accession>A0A212RCW2</accession>
<comment type="similarity">
    <text evidence="2 14 16">Belongs to the thiolase-like superfamily. Beta-ketoacyl-ACP synthases family.</text>
</comment>
<evidence type="ECO:0000256" key="7">
    <source>
        <dbReference type="ARBA" id="ARBA00022832"/>
    </source>
</evidence>
<dbReference type="InParanoid" id="A0A212RCW2"/>
<organism evidence="18 19">
    <name type="scientific">Thermoflexus hugenholtzii JAD2</name>
    <dbReference type="NCBI Taxonomy" id="877466"/>
    <lineage>
        <taxon>Bacteria</taxon>
        <taxon>Bacillati</taxon>
        <taxon>Chloroflexota</taxon>
        <taxon>Thermoflexia</taxon>
        <taxon>Thermoflexales</taxon>
        <taxon>Thermoflexaceae</taxon>
        <taxon>Thermoflexus</taxon>
    </lineage>
</organism>
<evidence type="ECO:0000256" key="11">
    <source>
        <dbReference type="ARBA" id="ARBA00024006"/>
    </source>
</evidence>
<evidence type="ECO:0000256" key="3">
    <source>
        <dbReference type="ARBA" id="ARBA00012356"/>
    </source>
</evidence>
<dbReference type="OrthoDB" id="9808669at2"/>
<dbReference type="FunFam" id="3.40.47.10:FF:000009">
    <property type="entry name" value="3-oxoacyl-[acyl-carrier-protein] synthase 2"/>
    <property type="match status" value="1"/>
</dbReference>
<keyword evidence="7" id="KW-0276">Fatty acid metabolism</keyword>
<evidence type="ECO:0000256" key="9">
    <source>
        <dbReference type="ARBA" id="ARBA00023160"/>
    </source>
</evidence>
<dbReference type="UniPathway" id="UPA00094"/>
<dbReference type="PANTHER" id="PTHR11712">
    <property type="entry name" value="POLYKETIDE SYNTHASE-RELATED"/>
    <property type="match status" value="1"/>
</dbReference>
<dbReference type="RefSeq" id="WP_088571813.1">
    <property type="nucleotide sequence ID" value="NZ_FYEK01000044.1"/>
</dbReference>
<keyword evidence="6 14" id="KW-0808">Transferase</keyword>
<dbReference type="NCBIfam" id="TIGR03150">
    <property type="entry name" value="fabF"/>
    <property type="match status" value="1"/>
</dbReference>
<evidence type="ECO:0000256" key="12">
    <source>
        <dbReference type="ARBA" id="ARBA00047318"/>
    </source>
</evidence>
<dbReference type="CDD" id="cd00834">
    <property type="entry name" value="KAS_I_II"/>
    <property type="match status" value="1"/>
</dbReference>
<gene>
    <name evidence="18" type="ORF">SAMN02746019_00011500</name>
</gene>
<evidence type="ECO:0000313" key="18">
    <source>
        <dbReference type="EMBL" id="SNB70117.1"/>
    </source>
</evidence>
<evidence type="ECO:0000256" key="16">
    <source>
        <dbReference type="RuleBase" id="RU003694"/>
    </source>
</evidence>
<comment type="catalytic activity">
    <reaction evidence="13 14">
        <text>a fatty acyl-[ACP] + malonyl-[ACP] + H(+) = a 3-oxoacyl-[ACP] + holo-[ACP] + CO2</text>
        <dbReference type="Rhea" id="RHEA:22836"/>
        <dbReference type="Rhea" id="RHEA-COMP:9623"/>
        <dbReference type="Rhea" id="RHEA-COMP:9685"/>
        <dbReference type="Rhea" id="RHEA-COMP:9916"/>
        <dbReference type="Rhea" id="RHEA-COMP:14125"/>
        <dbReference type="ChEBI" id="CHEBI:15378"/>
        <dbReference type="ChEBI" id="CHEBI:16526"/>
        <dbReference type="ChEBI" id="CHEBI:64479"/>
        <dbReference type="ChEBI" id="CHEBI:78449"/>
        <dbReference type="ChEBI" id="CHEBI:78776"/>
        <dbReference type="ChEBI" id="CHEBI:138651"/>
    </reaction>
</comment>
<dbReference type="PROSITE" id="PS00606">
    <property type="entry name" value="KS3_1"/>
    <property type="match status" value="1"/>
</dbReference>
<dbReference type="Pfam" id="PF02801">
    <property type="entry name" value="Ketoacyl-synt_C"/>
    <property type="match status" value="1"/>
</dbReference>
<dbReference type="SUPFAM" id="SSF53901">
    <property type="entry name" value="Thiolase-like"/>
    <property type="match status" value="2"/>
</dbReference>
<dbReference type="GO" id="GO:0005829">
    <property type="term" value="C:cytosol"/>
    <property type="evidence" value="ECO:0007669"/>
    <property type="project" value="TreeGrafter"/>
</dbReference>
<dbReference type="InterPro" id="IPR000794">
    <property type="entry name" value="Beta-ketoacyl_synthase"/>
</dbReference>
<comment type="pathway">
    <text evidence="1 14">Lipid metabolism; fatty acid biosynthesis.</text>
</comment>
<reference evidence="19" key="1">
    <citation type="submission" date="2017-06" db="EMBL/GenBank/DDBJ databases">
        <authorList>
            <person name="Varghese N."/>
            <person name="Submissions S."/>
        </authorList>
    </citation>
    <scope>NUCLEOTIDE SEQUENCE [LARGE SCALE GENOMIC DNA]</scope>
    <source>
        <strain evidence="19">JAD2</strain>
    </source>
</reference>
<evidence type="ECO:0000256" key="6">
    <source>
        <dbReference type="ARBA" id="ARBA00022679"/>
    </source>
</evidence>
<protein>
    <recommendedName>
        <fullName evidence="4 14">3-oxoacyl-[acyl-carrier-protein] synthase 2</fullName>
        <ecNumber evidence="3 14">2.3.1.179</ecNumber>
    </recommendedName>
</protein>
<dbReference type="NCBIfam" id="NF005589">
    <property type="entry name" value="PRK07314.1"/>
    <property type="match status" value="1"/>
</dbReference>
<evidence type="ECO:0000256" key="8">
    <source>
        <dbReference type="ARBA" id="ARBA00023098"/>
    </source>
</evidence>
<keyword evidence="8" id="KW-0443">Lipid metabolism</keyword>
<sequence length="415" mass="43868">MTRVVITGMGAITPLGNDVETFWRNVVAGRSGVGPITLFDASAMKTRIAAEVKGFDPEAWFGRKEARRMDRYAQFALAATQQALQDARLDPAHVDRERVGVILGTGIGGIGALVQGVETLMTRGPDRISPFMVPMMLADTAPGLIAIAYGFRGPNMAVVTACASGTNAIGEAVNLIRRGDADVVIAGGAEAAILPVAVAAFNVMGAISTRNEEPERASRPFDRTRDGFVMGEGAGILILERLEHARARGARIYAEVVGYGTSADAYHITAPLENGEGAALAMRRALADAGLSPRDIDYINAHGTSTPLNDKSETQAIKAVFGEAAYDVPISSTKSMIGHLLGAAGAVEAIVCIRAITDGVIPPTINYEHPDPECDLDYVPNVARRKPVRTAMSNSFGFGGHNACVIFRRYEDGAS</sequence>
<dbReference type="InterPro" id="IPR014030">
    <property type="entry name" value="Ketoacyl_synth_N"/>
</dbReference>
<dbReference type="PROSITE" id="PS52004">
    <property type="entry name" value="KS3_2"/>
    <property type="match status" value="1"/>
</dbReference>
<dbReference type="FunCoup" id="A0A212RCW2">
    <property type="interactions" value="431"/>
</dbReference>
<dbReference type="SMART" id="SM00825">
    <property type="entry name" value="PKS_KS"/>
    <property type="match status" value="1"/>
</dbReference>
<dbReference type="Proteomes" id="UP000197025">
    <property type="component" value="Unassembled WGS sequence"/>
</dbReference>
<evidence type="ECO:0000256" key="10">
    <source>
        <dbReference type="ARBA" id="ARBA00023315"/>
    </source>
</evidence>
<keyword evidence="9 14" id="KW-0275">Fatty acid biosynthesis</keyword>
<evidence type="ECO:0000313" key="19">
    <source>
        <dbReference type="Proteomes" id="UP000197025"/>
    </source>
</evidence>
<dbReference type="GO" id="GO:0004315">
    <property type="term" value="F:3-oxoacyl-[acyl-carrier-protein] synthase activity"/>
    <property type="evidence" value="ECO:0007669"/>
    <property type="project" value="UniProtKB-UniRule"/>
</dbReference>
<dbReference type="EC" id="2.3.1.179" evidence="3 14"/>
<keyword evidence="5 14" id="KW-0444">Lipid biosynthesis</keyword>
<dbReference type="Gene3D" id="3.40.47.10">
    <property type="match status" value="1"/>
</dbReference>
<keyword evidence="10 14" id="KW-0012">Acyltransferase</keyword>
<evidence type="ECO:0000259" key="17">
    <source>
        <dbReference type="PROSITE" id="PS52004"/>
    </source>
</evidence>
<evidence type="ECO:0000256" key="4">
    <source>
        <dbReference type="ARBA" id="ARBA00014657"/>
    </source>
</evidence>
<dbReference type="EMBL" id="FYEK01000044">
    <property type="protein sequence ID" value="SNB70117.1"/>
    <property type="molecule type" value="Genomic_DNA"/>
</dbReference>
<evidence type="ECO:0000256" key="13">
    <source>
        <dbReference type="ARBA" id="ARBA00047659"/>
    </source>
</evidence>
<dbReference type="PIRSF" id="PIRSF000447">
    <property type="entry name" value="KAS_II"/>
    <property type="match status" value="1"/>
</dbReference>
<dbReference type="AlphaFoldDB" id="A0A212RCW2"/>
<dbReference type="InterPro" id="IPR017568">
    <property type="entry name" value="3-oxoacyl-ACP_synth-2"/>
</dbReference>